<dbReference type="Gene3D" id="3.30.1870.10">
    <property type="entry name" value="EreA-like, domain 2"/>
    <property type="match status" value="1"/>
</dbReference>
<dbReference type="Gene3D" id="3.40.1660.10">
    <property type="entry name" value="EreA-like (biosynthetic domain)"/>
    <property type="match status" value="1"/>
</dbReference>
<reference evidence="2" key="2">
    <citation type="submission" date="2015-01" db="EMBL/GenBank/DDBJ databases">
        <authorList>
            <person name="Xiang T."/>
            <person name="Song Y."/>
            <person name="Huang L."/>
            <person name="Wang B."/>
            <person name="Wu P."/>
        </authorList>
    </citation>
    <scope>NUCLEOTIDE SEQUENCE [LARGE SCALE GENOMIC DNA]</scope>
    <source>
        <strain evidence="2">V1</strain>
    </source>
</reference>
<feature type="signal peptide" evidence="1">
    <location>
        <begin position="1"/>
        <end position="19"/>
    </location>
</feature>
<dbReference type="SUPFAM" id="SSF159501">
    <property type="entry name" value="EreA/ChaN-like"/>
    <property type="match status" value="1"/>
</dbReference>
<dbReference type="EMBL" id="CDNC01000034">
    <property type="protein sequence ID" value="CEM62568.1"/>
    <property type="molecule type" value="Genomic_DNA"/>
</dbReference>
<dbReference type="OrthoDB" id="699839at2"/>
<evidence type="ECO:0000256" key="1">
    <source>
        <dbReference type="SAM" id="SignalP"/>
    </source>
</evidence>
<sequence>MKQSIAAFFLAFCFFSLFAKEAEQFTAKEYFEDLEKNTFSLDFTDKKIIDKVFALDNLKKHKAILIGEIHGVAANYTLKSEFLEYFTKAGYCNTLLEEAPVSHNLFLNKYLETGDEKILKTLFTIMRGTAYCTQEHYDFFKKLYQYNQTAPKKQRIRILAVDVEHQPILAYAAQHALLKEKKNLRLFSDLQSKLAAAAKKAQFPNNDPYAIAEECEKLLQENQKEAKNVLGKDYTLFALINRNILSRKKLDSCPPEQFNTIRDKQLYENFCALDLPKNTYFGVWGNLHVFQVPIDQVTYFAGHLTQNKNYSGKITSIAIQYIKSEFSNKDDNYLPYPCENRMLYFDDAYQQQLETDKGDIYIFRLNTKDSLFRRTDLNFQKADKGDPVISDVYQYLITVKNSPACKKYSGD</sequence>
<dbReference type="EMBL" id="CP042817">
    <property type="protein sequence ID" value="QEJ97893.1"/>
    <property type="molecule type" value="Genomic_DNA"/>
</dbReference>
<dbReference type="Proteomes" id="UP000042527">
    <property type="component" value="Unassembled WGS sequence"/>
</dbReference>
<protein>
    <submittedName>
        <fullName evidence="3">Erythromycin esterase family protein</fullName>
    </submittedName>
</protein>
<name>A0A0B7GVQ1_TREPH</name>
<reference evidence="4" key="1">
    <citation type="submission" date="2015-01" db="EMBL/GenBank/DDBJ databases">
        <authorList>
            <person name="Manzoor Shahid"/>
            <person name="Zubair Saima"/>
        </authorList>
    </citation>
    <scope>NUCLEOTIDE SEQUENCE [LARGE SCALE GENOMIC DNA]</scope>
    <source>
        <strain evidence="4">V1</strain>
    </source>
</reference>
<proteinExistence type="predicted"/>
<dbReference type="RefSeq" id="WP_024753474.1">
    <property type="nucleotide sequence ID" value="NZ_CDNC01000034.1"/>
</dbReference>
<evidence type="ECO:0000313" key="5">
    <source>
        <dbReference type="Proteomes" id="UP000323594"/>
    </source>
</evidence>
<dbReference type="Gene3D" id="1.20.1440.30">
    <property type="entry name" value="Biosynthetic Protein domain"/>
    <property type="match status" value="1"/>
</dbReference>
<dbReference type="Proteomes" id="UP000323594">
    <property type="component" value="Chromosome"/>
</dbReference>
<reference evidence="3 5" key="3">
    <citation type="submission" date="2019-08" db="EMBL/GenBank/DDBJ databases">
        <authorList>
            <person name="Kuhnert P."/>
        </authorList>
    </citation>
    <scope>NUCLEOTIDE SEQUENCE [LARGE SCALE GENOMIC DNA]</scope>
    <source>
        <strain evidence="3 5">B36.5</strain>
    </source>
</reference>
<organism evidence="2 4">
    <name type="scientific">Treponema phagedenis</name>
    <dbReference type="NCBI Taxonomy" id="162"/>
    <lineage>
        <taxon>Bacteria</taxon>
        <taxon>Pseudomonadati</taxon>
        <taxon>Spirochaetota</taxon>
        <taxon>Spirochaetia</taxon>
        <taxon>Spirochaetales</taxon>
        <taxon>Treponemataceae</taxon>
        <taxon>Treponema</taxon>
    </lineage>
</organism>
<gene>
    <name evidence="3" type="ORF">FUT82_07720</name>
    <name evidence="2" type="ORF">TPHV1_40071</name>
</gene>
<keyword evidence="1" id="KW-0732">Signal</keyword>
<feature type="chain" id="PRO_5041596591" evidence="1">
    <location>
        <begin position="20"/>
        <end position="411"/>
    </location>
</feature>
<accession>A0A0B7GVQ1</accession>
<evidence type="ECO:0000313" key="2">
    <source>
        <dbReference type="EMBL" id="CEM62568.1"/>
    </source>
</evidence>
<evidence type="ECO:0000313" key="3">
    <source>
        <dbReference type="EMBL" id="QEJ97893.1"/>
    </source>
</evidence>
<dbReference type="GeneID" id="57752973"/>
<dbReference type="AlphaFoldDB" id="A0A0B7GVQ1"/>
<keyword evidence="4" id="KW-1185">Reference proteome</keyword>
<evidence type="ECO:0000313" key="4">
    <source>
        <dbReference type="Proteomes" id="UP000042527"/>
    </source>
</evidence>